<dbReference type="RefSeq" id="WP_181552059.1">
    <property type="nucleotide sequence ID" value="NZ_JACDUS010000009.1"/>
</dbReference>
<proteinExistence type="inferred from homology"/>
<dbReference type="AlphaFoldDB" id="A0A7W0HLK9"/>
<accession>A0A7W0HLK9</accession>
<dbReference type="Gene3D" id="3.40.50.620">
    <property type="entry name" value="HUPs"/>
    <property type="match status" value="1"/>
</dbReference>
<gene>
    <name evidence="3" type="ORF">HNR65_002772</name>
</gene>
<dbReference type="InterPro" id="IPR006016">
    <property type="entry name" value="UspA"/>
</dbReference>
<dbReference type="InterPro" id="IPR006015">
    <property type="entry name" value="Universal_stress_UspA"/>
</dbReference>
<dbReference type="SUPFAM" id="SSF52402">
    <property type="entry name" value="Adenine nucleotide alpha hydrolases-like"/>
    <property type="match status" value="1"/>
</dbReference>
<reference evidence="3 4" key="1">
    <citation type="submission" date="2020-07" db="EMBL/GenBank/DDBJ databases">
        <title>Genomic Encyclopedia of Type Strains, Phase IV (KMG-IV): sequencing the most valuable type-strain genomes for metagenomic binning, comparative biology and taxonomic classification.</title>
        <authorList>
            <person name="Goeker M."/>
        </authorList>
    </citation>
    <scope>NUCLEOTIDE SEQUENCE [LARGE SCALE GENOMIC DNA]</scope>
    <source>
        <strain evidence="3 4">DSM 17721</strain>
    </source>
</reference>
<evidence type="ECO:0000313" key="3">
    <source>
        <dbReference type="EMBL" id="MBA2882425.1"/>
    </source>
</evidence>
<dbReference type="Proteomes" id="UP000525298">
    <property type="component" value="Unassembled WGS sequence"/>
</dbReference>
<evidence type="ECO:0000256" key="1">
    <source>
        <dbReference type="ARBA" id="ARBA00008791"/>
    </source>
</evidence>
<dbReference type="EMBL" id="JACDUS010000009">
    <property type="protein sequence ID" value="MBA2882425.1"/>
    <property type="molecule type" value="Genomic_DNA"/>
</dbReference>
<protein>
    <submittedName>
        <fullName evidence="3">Nucleotide-binding universal stress UspA family protein</fullName>
    </submittedName>
</protein>
<sequence length="156" mass="17197">MAKKVLISFDDSENAMRAVQFAADHFLRDAKITLFSVVEDSSTLCAMNSPELTPYFKSEQQAFCSLEDKKRELVETAIQAARRCLIEAGFDHEQVHTKINRRSSGVARDIISEAESGYDVVIIGRRGVSSLQDFLFGSVAQKVLQGVKNAAVLAVP</sequence>
<comment type="caution">
    <text evidence="3">The sequence shown here is derived from an EMBL/GenBank/DDBJ whole genome shotgun (WGS) entry which is preliminary data.</text>
</comment>
<comment type="similarity">
    <text evidence="1">Belongs to the universal stress protein A family.</text>
</comment>
<keyword evidence="4" id="KW-1185">Reference proteome</keyword>
<dbReference type="InterPro" id="IPR014729">
    <property type="entry name" value="Rossmann-like_a/b/a_fold"/>
</dbReference>
<evidence type="ECO:0000313" key="4">
    <source>
        <dbReference type="Proteomes" id="UP000525298"/>
    </source>
</evidence>
<dbReference type="PRINTS" id="PR01438">
    <property type="entry name" value="UNVRSLSTRESS"/>
</dbReference>
<organism evidence="3 4">
    <name type="scientific">Desulfosalsimonas propionicica</name>
    <dbReference type="NCBI Taxonomy" id="332175"/>
    <lineage>
        <taxon>Bacteria</taxon>
        <taxon>Pseudomonadati</taxon>
        <taxon>Thermodesulfobacteriota</taxon>
        <taxon>Desulfobacteria</taxon>
        <taxon>Desulfobacterales</taxon>
        <taxon>Desulfosalsimonadaceae</taxon>
        <taxon>Desulfosalsimonas</taxon>
    </lineage>
</organism>
<name>A0A7W0HLK9_9BACT</name>
<evidence type="ECO:0000259" key="2">
    <source>
        <dbReference type="Pfam" id="PF00582"/>
    </source>
</evidence>
<feature type="domain" description="UspA" evidence="2">
    <location>
        <begin position="1"/>
        <end position="148"/>
    </location>
</feature>
<dbReference type="PANTHER" id="PTHR46268">
    <property type="entry name" value="STRESS RESPONSE PROTEIN NHAX"/>
    <property type="match status" value="1"/>
</dbReference>
<dbReference type="Pfam" id="PF00582">
    <property type="entry name" value="Usp"/>
    <property type="match status" value="1"/>
</dbReference>
<dbReference type="CDD" id="cd00293">
    <property type="entry name" value="USP-like"/>
    <property type="match status" value="1"/>
</dbReference>
<dbReference type="PANTHER" id="PTHR46268:SF6">
    <property type="entry name" value="UNIVERSAL STRESS PROTEIN UP12"/>
    <property type="match status" value="1"/>
</dbReference>